<feature type="region of interest" description="Disordered" evidence="10">
    <location>
        <begin position="1"/>
        <end position="26"/>
    </location>
</feature>
<gene>
    <name evidence="13" type="ORF">NEE01_16640</name>
</gene>
<evidence type="ECO:0000259" key="11">
    <source>
        <dbReference type="Pfam" id="PF00593"/>
    </source>
</evidence>
<sequence>MLTSTAAFAADRAPQPDGVTAAAAPADAGSTVQSALAPGNDAAAPADAIPDEIVVRGVRGSLLRSIDTKRDASTIVDAISAEELGKFPNRNVAEALANIPGVTVGRDGRGEGKSVTVRGLGEDFALTSLNGRILPTDGPDRAFAFDVLPSEVISGAEIQKAAQASQLEGSIGGNIDLRTARPFDHKGFHAAGSLEGQYNQFAKKGGIKASGVVSTTFANDTMGILISGTYNKYKFRTDNLGEYSSTDTFDVVTGADGQRSIAQVPNGGVIVPYFYSVGYVLGERQRWGGSVAYQWRPSDKFEFRLDGIYSNYRDYEHNHRVSVGLTPLADDGSVRWDLNNIAIDRNKVVTNYTVEPATIDILATDEPRNSITYQIGGHIDWKPVERLKVGIDAYYGRATDDTGGQNRFVVAGIPNSRAVISTRNNGIPDMVLTIPNADGSVTNRTLDQAGNDDLFVHYIGIQGQNISDRTKGAKLDFDYDVDSGILKSFTFGGAFLHRRKDVDVIDNQYTTAENFAGYRFPFSAIGANVVQSPQVTGILPNLSGNFPRSFPTFDINTYLNSLSRAENNPNVIDPSTGLPYPTGYATQQVVPDQLASYAIRERTWNAYFQINLRGDRWKADIGARYVNTSVNSLGYGASVRSYVVTGTGTALVVFNPIEPITGGGSYSRLLPSANFSYDLADGLRLRLAASQAISRPTFGQLSSAKDYSAAQSNTPVVTDAGNPNLKPVSADQADISLEYYPSNRFALTVAAFYKHLKNFVTTKAVPFDLVPTNQLPGAPASFPFTELTYVNGDSAKVYGIEVGGQYFMDNGLGFQANATYNHSRAKREGRPTTDLADAVPFSANAKVFYEKHGINASVSYQYQSRFVSSQYSYIDSLAIKQAPYHELSASISYDILPQLTVYTQASNLLDSAVRRYSTYTNVPAFYEYTGRAFFFGVRARM</sequence>
<dbReference type="EMBL" id="JANFAV010000013">
    <property type="protein sequence ID" value="MCW6536408.1"/>
    <property type="molecule type" value="Genomic_DNA"/>
</dbReference>
<dbReference type="Pfam" id="PF07715">
    <property type="entry name" value="Plug"/>
    <property type="match status" value="1"/>
</dbReference>
<evidence type="ECO:0000256" key="8">
    <source>
        <dbReference type="PROSITE-ProRule" id="PRU01360"/>
    </source>
</evidence>
<dbReference type="InterPro" id="IPR037066">
    <property type="entry name" value="Plug_dom_sf"/>
</dbReference>
<feature type="domain" description="TonB-dependent receptor-like beta-barrel" evidence="11">
    <location>
        <begin position="464"/>
        <end position="908"/>
    </location>
</feature>
<organism evidence="13 14">
    <name type="scientific">Sphingomonas lycopersici</name>
    <dbReference type="NCBI Taxonomy" id="2951807"/>
    <lineage>
        <taxon>Bacteria</taxon>
        <taxon>Pseudomonadati</taxon>
        <taxon>Pseudomonadota</taxon>
        <taxon>Alphaproteobacteria</taxon>
        <taxon>Sphingomonadales</taxon>
        <taxon>Sphingomonadaceae</taxon>
        <taxon>Sphingomonas</taxon>
    </lineage>
</organism>
<dbReference type="InterPro" id="IPR000531">
    <property type="entry name" value="Beta-barrel_TonB"/>
</dbReference>
<keyword evidence="2 8" id="KW-0813">Transport</keyword>
<dbReference type="Pfam" id="PF00593">
    <property type="entry name" value="TonB_dep_Rec_b-barrel"/>
    <property type="match status" value="1"/>
</dbReference>
<protein>
    <submittedName>
        <fullName evidence="13">TonB-dependent receptor</fullName>
    </submittedName>
</protein>
<evidence type="ECO:0000256" key="4">
    <source>
        <dbReference type="ARBA" id="ARBA00022692"/>
    </source>
</evidence>
<feature type="domain" description="TonB-dependent receptor plug" evidence="12">
    <location>
        <begin position="69"/>
        <end position="173"/>
    </location>
</feature>
<dbReference type="AlphaFoldDB" id="A0AA41ZB98"/>
<keyword evidence="3 8" id="KW-1134">Transmembrane beta strand</keyword>
<keyword evidence="7 8" id="KW-0998">Cell outer membrane</keyword>
<feature type="compositionally biased region" description="Low complexity" evidence="10">
    <location>
        <begin position="16"/>
        <end position="26"/>
    </location>
</feature>
<evidence type="ECO:0000256" key="10">
    <source>
        <dbReference type="SAM" id="MobiDB-lite"/>
    </source>
</evidence>
<evidence type="ECO:0000313" key="14">
    <source>
        <dbReference type="Proteomes" id="UP001165565"/>
    </source>
</evidence>
<dbReference type="PANTHER" id="PTHR40980">
    <property type="entry name" value="PLUG DOMAIN-CONTAINING PROTEIN"/>
    <property type="match status" value="1"/>
</dbReference>
<comment type="subcellular location">
    <subcellularLocation>
        <location evidence="1 8">Cell outer membrane</location>
        <topology evidence="1 8">Multi-pass membrane protein</topology>
    </subcellularLocation>
</comment>
<dbReference type="InterPro" id="IPR036942">
    <property type="entry name" value="Beta-barrel_TonB_sf"/>
</dbReference>
<dbReference type="Gene3D" id="2.40.170.20">
    <property type="entry name" value="TonB-dependent receptor, beta-barrel domain"/>
    <property type="match status" value="1"/>
</dbReference>
<keyword evidence="6 8" id="KW-0472">Membrane</keyword>
<dbReference type="InterPro" id="IPR039426">
    <property type="entry name" value="TonB-dep_rcpt-like"/>
</dbReference>
<evidence type="ECO:0000256" key="6">
    <source>
        <dbReference type="ARBA" id="ARBA00023136"/>
    </source>
</evidence>
<evidence type="ECO:0000256" key="1">
    <source>
        <dbReference type="ARBA" id="ARBA00004571"/>
    </source>
</evidence>
<evidence type="ECO:0000313" key="13">
    <source>
        <dbReference type="EMBL" id="MCW6536408.1"/>
    </source>
</evidence>
<keyword evidence="13" id="KW-0675">Receptor</keyword>
<evidence type="ECO:0000256" key="9">
    <source>
        <dbReference type="RuleBase" id="RU003357"/>
    </source>
</evidence>
<comment type="caution">
    <text evidence="13">The sequence shown here is derived from an EMBL/GenBank/DDBJ whole genome shotgun (WGS) entry which is preliminary data.</text>
</comment>
<dbReference type="SUPFAM" id="SSF56935">
    <property type="entry name" value="Porins"/>
    <property type="match status" value="1"/>
</dbReference>
<accession>A0AA41ZB98</accession>
<proteinExistence type="inferred from homology"/>
<evidence type="ECO:0000256" key="3">
    <source>
        <dbReference type="ARBA" id="ARBA00022452"/>
    </source>
</evidence>
<name>A0AA41ZB98_9SPHN</name>
<evidence type="ECO:0000256" key="2">
    <source>
        <dbReference type="ARBA" id="ARBA00022448"/>
    </source>
</evidence>
<evidence type="ECO:0000259" key="12">
    <source>
        <dbReference type="Pfam" id="PF07715"/>
    </source>
</evidence>
<dbReference type="Proteomes" id="UP001165565">
    <property type="component" value="Unassembled WGS sequence"/>
</dbReference>
<dbReference type="CDD" id="cd01347">
    <property type="entry name" value="ligand_gated_channel"/>
    <property type="match status" value="1"/>
</dbReference>
<evidence type="ECO:0000256" key="5">
    <source>
        <dbReference type="ARBA" id="ARBA00023077"/>
    </source>
</evidence>
<keyword evidence="14" id="KW-1185">Reference proteome</keyword>
<dbReference type="Gene3D" id="2.170.130.10">
    <property type="entry name" value="TonB-dependent receptor, plug domain"/>
    <property type="match status" value="1"/>
</dbReference>
<reference evidence="13" key="1">
    <citation type="submission" date="2022-06" db="EMBL/GenBank/DDBJ databases">
        <title>Sphingomonas sp. nov. isolated from rhizosphere soil of tomato.</title>
        <authorList>
            <person name="Dong H."/>
            <person name="Gao R."/>
        </authorList>
    </citation>
    <scope>NUCLEOTIDE SEQUENCE</scope>
    <source>
        <strain evidence="13">MMSM24</strain>
    </source>
</reference>
<dbReference type="GO" id="GO:0009279">
    <property type="term" value="C:cell outer membrane"/>
    <property type="evidence" value="ECO:0007669"/>
    <property type="project" value="UniProtKB-SubCell"/>
</dbReference>
<dbReference type="NCBIfam" id="TIGR01782">
    <property type="entry name" value="TonB-Xanth-Caul"/>
    <property type="match status" value="1"/>
</dbReference>
<dbReference type="InterPro" id="IPR012910">
    <property type="entry name" value="Plug_dom"/>
</dbReference>
<keyword evidence="4 8" id="KW-0812">Transmembrane</keyword>
<dbReference type="PANTHER" id="PTHR40980:SF3">
    <property type="entry name" value="TONB-DEPENDENT RECEPTOR-LIKE BETA-BARREL DOMAIN-CONTAINING PROTEIN"/>
    <property type="match status" value="1"/>
</dbReference>
<evidence type="ECO:0000256" key="7">
    <source>
        <dbReference type="ARBA" id="ARBA00023237"/>
    </source>
</evidence>
<dbReference type="PROSITE" id="PS52016">
    <property type="entry name" value="TONB_DEPENDENT_REC_3"/>
    <property type="match status" value="1"/>
</dbReference>
<comment type="similarity">
    <text evidence="8 9">Belongs to the TonB-dependent receptor family.</text>
</comment>
<keyword evidence="5 9" id="KW-0798">TonB box</keyword>
<dbReference type="InterPro" id="IPR010104">
    <property type="entry name" value="TonB_rcpt_bac"/>
</dbReference>